<evidence type="ECO:0000313" key="1">
    <source>
        <dbReference type="EMBL" id="MBX33264.1"/>
    </source>
</evidence>
<name>A0A2P2MSQ2_RHIMU</name>
<dbReference type="EMBL" id="GGEC01052780">
    <property type="protein sequence ID" value="MBX33264.1"/>
    <property type="molecule type" value="Transcribed_RNA"/>
</dbReference>
<accession>A0A2P2MSQ2</accession>
<reference evidence="1" key="1">
    <citation type="submission" date="2018-02" db="EMBL/GenBank/DDBJ databases">
        <title>Rhizophora mucronata_Transcriptome.</title>
        <authorList>
            <person name="Meera S.P."/>
            <person name="Sreeshan A."/>
            <person name="Augustine A."/>
        </authorList>
    </citation>
    <scope>NUCLEOTIDE SEQUENCE</scope>
    <source>
        <tissue evidence="1">Leaf</tissue>
    </source>
</reference>
<protein>
    <submittedName>
        <fullName evidence="1">Uncharacterized protein</fullName>
    </submittedName>
</protein>
<proteinExistence type="predicted"/>
<organism evidence="1">
    <name type="scientific">Rhizophora mucronata</name>
    <name type="common">Asiatic mangrove</name>
    <dbReference type="NCBI Taxonomy" id="61149"/>
    <lineage>
        <taxon>Eukaryota</taxon>
        <taxon>Viridiplantae</taxon>
        <taxon>Streptophyta</taxon>
        <taxon>Embryophyta</taxon>
        <taxon>Tracheophyta</taxon>
        <taxon>Spermatophyta</taxon>
        <taxon>Magnoliopsida</taxon>
        <taxon>eudicotyledons</taxon>
        <taxon>Gunneridae</taxon>
        <taxon>Pentapetalae</taxon>
        <taxon>rosids</taxon>
        <taxon>fabids</taxon>
        <taxon>Malpighiales</taxon>
        <taxon>Rhizophoraceae</taxon>
        <taxon>Rhizophora</taxon>
    </lineage>
</organism>
<sequence length="13" mass="1417">MAKLLILAEGRDS</sequence>